<dbReference type="GO" id="GO:0005886">
    <property type="term" value="C:plasma membrane"/>
    <property type="evidence" value="ECO:0007669"/>
    <property type="project" value="UniProtKB-SubCell"/>
</dbReference>
<comment type="similarity">
    <text evidence="7">Belongs to the binding-protein-dependent transport system permease family.</text>
</comment>
<keyword evidence="2 7" id="KW-0813">Transport</keyword>
<accession>A0A1H6EQ21</accession>
<sequence length="309" mass="32737">MIRVVAKRLLVGVLVMWGAASLIFLIVRVAPGDPVTILLGPDASREQVSELTAKLGLDRPVLTQYLGYLADVARLHFGDSYRFDRPAMAEVFERLPATADLMLASTLIAVLFGLLLGLLAGGRPGGALDRLVTAGTIALQSFPTFWVGIMLILVFALALRLLPSAGAGSPLHLVLPAITLALPFTAIVARLTRTSVAETMGEPYIQTARSKGLTERQVLLGHALRNSLIPVVTIVGLHMGGLMGGAVVVENVFAWPGLGTLVVDAVSNRDYAVVQAATFLIAGIVMVFNLVADLLYSQIDPRIKLDGAA</sequence>
<dbReference type="Gene3D" id="1.10.3720.10">
    <property type="entry name" value="MetI-like"/>
    <property type="match status" value="1"/>
</dbReference>
<dbReference type="CDD" id="cd06261">
    <property type="entry name" value="TM_PBP2"/>
    <property type="match status" value="1"/>
</dbReference>
<protein>
    <submittedName>
        <fullName evidence="9">Peptide/nickel transport system permease protein</fullName>
    </submittedName>
</protein>
<dbReference type="PROSITE" id="PS50928">
    <property type="entry name" value="ABC_TM1"/>
    <property type="match status" value="1"/>
</dbReference>
<organism evidence="9 10">
    <name type="scientific">Nonomuraea solani</name>
    <dbReference type="NCBI Taxonomy" id="1144553"/>
    <lineage>
        <taxon>Bacteria</taxon>
        <taxon>Bacillati</taxon>
        <taxon>Actinomycetota</taxon>
        <taxon>Actinomycetes</taxon>
        <taxon>Streptosporangiales</taxon>
        <taxon>Streptosporangiaceae</taxon>
        <taxon>Nonomuraea</taxon>
    </lineage>
</organism>
<feature type="transmembrane region" description="Helical" evidence="7">
    <location>
        <begin position="9"/>
        <end position="30"/>
    </location>
</feature>
<feature type="transmembrane region" description="Helical" evidence="7">
    <location>
        <begin position="101"/>
        <end position="119"/>
    </location>
</feature>
<dbReference type="OrthoDB" id="9778910at2"/>
<dbReference type="EMBL" id="FNVT01000014">
    <property type="protein sequence ID" value="SEG99970.1"/>
    <property type="molecule type" value="Genomic_DNA"/>
</dbReference>
<evidence type="ECO:0000256" key="2">
    <source>
        <dbReference type="ARBA" id="ARBA00022448"/>
    </source>
</evidence>
<feature type="transmembrane region" description="Helical" evidence="7">
    <location>
        <begin position="228"/>
        <end position="253"/>
    </location>
</feature>
<name>A0A1H6EQ21_9ACTN</name>
<evidence type="ECO:0000259" key="8">
    <source>
        <dbReference type="PROSITE" id="PS50928"/>
    </source>
</evidence>
<evidence type="ECO:0000313" key="10">
    <source>
        <dbReference type="Proteomes" id="UP000236732"/>
    </source>
</evidence>
<evidence type="ECO:0000256" key="7">
    <source>
        <dbReference type="RuleBase" id="RU363032"/>
    </source>
</evidence>
<evidence type="ECO:0000256" key="5">
    <source>
        <dbReference type="ARBA" id="ARBA00022989"/>
    </source>
</evidence>
<dbReference type="Pfam" id="PF19300">
    <property type="entry name" value="BPD_transp_1_N"/>
    <property type="match status" value="1"/>
</dbReference>
<keyword evidence="10" id="KW-1185">Reference proteome</keyword>
<evidence type="ECO:0000256" key="4">
    <source>
        <dbReference type="ARBA" id="ARBA00022692"/>
    </source>
</evidence>
<keyword evidence="6 7" id="KW-0472">Membrane</keyword>
<keyword evidence="3" id="KW-1003">Cell membrane</keyword>
<dbReference type="InterPro" id="IPR045621">
    <property type="entry name" value="BPD_transp_1_N"/>
</dbReference>
<dbReference type="Proteomes" id="UP000236732">
    <property type="component" value="Unassembled WGS sequence"/>
</dbReference>
<keyword evidence="5 7" id="KW-1133">Transmembrane helix</keyword>
<dbReference type="Pfam" id="PF00528">
    <property type="entry name" value="BPD_transp_1"/>
    <property type="match status" value="1"/>
</dbReference>
<feature type="transmembrane region" description="Helical" evidence="7">
    <location>
        <begin position="171"/>
        <end position="191"/>
    </location>
</feature>
<dbReference type="PANTHER" id="PTHR43163">
    <property type="entry name" value="DIPEPTIDE TRANSPORT SYSTEM PERMEASE PROTEIN DPPB-RELATED"/>
    <property type="match status" value="1"/>
</dbReference>
<dbReference type="RefSeq" id="WP_103961129.1">
    <property type="nucleotide sequence ID" value="NZ_FNVT01000014.1"/>
</dbReference>
<feature type="transmembrane region" description="Helical" evidence="7">
    <location>
        <begin position="273"/>
        <end position="296"/>
    </location>
</feature>
<keyword evidence="4 7" id="KW-0812">Transmembrane</keyword>
<reference evidence="9 10" key="1">
    <citation type="submission" date="2016-10" db="EMBL/GenBank/DDBJ databases">
        <authorList>
            <person name="de Groot N.N."/>
        </authorList>
    </citation>
    <scope>NUCLEOTIDE SEQUENCE [LARGE SCALE GENOMIC DNA]</scope>
    <source>
        <strain evidence="9 10">CGMCC 4.7037</strain>
    </source>
</reference>
<dbReference type="SUPFAM" id="SSF161098">
    <property type="entry name" value="MetI-like"/>
    <property type="match status" value="1"/>
</dbReference>
<feature type="domain" description="ABC transmembrane type-1" evidence="8">
    <location>
        <begin position="95"/>
        <end position="292"/>
    </location>
</feature>
<evidence type="ECO:0000256" key="1">
    <source>
        <dbReference type="ARBA" id="ARBA00004651"/>
    </source>
</evidence>
<dbReference type="InterPro" id="IPR035906">
    <property type="entry name" value="MetI-like_sf"/>
</dbReference>
<dbReference type="PANTHER" id="PTHR43163:SF6">
    <property type="entry name" value="DIPEPTIDE TRANSPORT SYSTEM PERMEASE PROTEIN DPPB-RELATED"/>
    <property type="match status" value="1"/>
</dbReference>
<comment type="subcellular location">
    <subcellularLocation>
        <location evidence="1 7">Cell membrane</location>
        <topology evidence="1 7">Multi-pass membrane protein</topology>
    </subcellularLocation>
</comment>
<evidence type="ECO:0000313" key="9">
    <source>
        <dbReference type="EMBL" id="SEG99970.1"/>
    </source>
</evidence>
<evidence type="ECO:0000256" key="6">
    <source>
        <dbReference type="ARBA" id="ARBA00023136"/>
    </source>
</evidence>
<feature type="transmembrane region" description="Helical" evidence="7">
    <location>
        <begin position="131"/>
        <end position="159"/>
    </location>
</feature>
<dbReference type="InterPro" id="IPR000515">
    <property type="entry name" value="MetI-like"/>
</dbReference>
<dbReference type="GO" id="GO:0055085">
    <property type="term" value="P:transmembrane transport"/>
    <property type="evidence" value="ECO:0007669"/>
    <property type="project" value="InterPro"/>
</dbReference>
<proteinExistence type="inferred from homology"/>
<gene>
    <name evidence="9" type="ORF">SAMN05444920_114246</name>
</gene>
<evidence type="ECO:0000256" key="3">
    <source>
        <dbReference type="ARBA" id="ARBA00022475"/>
    </source>
</evidence>
<dbReference type="AlphaFoldDB" id="A0A1H6EQ21"/>